<evidence type="ECO:0000313" key="2">
    <source>
        <dbReference type="EMBL" id="KAJ1214596.1"/>
    </source>
</evidence>
<dbReference type="AlphaFoldDB" id="A0AAV7WNT2"/>
<proteinExistence type="predicted"/>
<evidence type="ECO:0000313" key="3">
    <source>
        <dbReference type="Proteomes" id="UP001066276"/>
    </source>
</evidence>
<accession>A0AAV7WNT2</accession>
<organism evidence="2 3">
    <name type="scientific">Pleurodeles waltl</name>
    <name type="common">Iberian ribbed newt</name>
    <dbReference type="NCBI Taxonomy" id="8319"/>
    <lineage>
        <taxon>Eukaryota</taxon>
        <taxon>Metazoa</taxon>
        <taxon>Chordata</taxon>
        <taxon>Craniata</taxon>
        <taxon>Vertebrata</taxon>
        <taxon>Euteleostomi</taxon>
        <taxon>Amphibia</taxon>
        <taxon>Batrachia</taxon>
        <taxon>Caudata</taxon>
        <taxon>Salamandroidea</taxon>
        <taxon>Salamandridae</taxon>
        <taxon>Pleurodelinae</taxon>
        <taxon>Pleurodeles</taxon>
    </lineage>
</organism>
<dbReference type="EMBL" id="JANPWB010000001">
    <property type="protein sequence ID" value="KAJ1214596.1"/>
    <property type="molecule type" value="Genomic_DNA"/>
</dbReference>
<dbReference type="Proteomes" id="UP001066276">
    <property type="component" value="Chromosome 1_1"/>
</dbReference>
<reference evidence="2" key="1">
    <citation type="journal article" date="2022" name="bioRxiv">
        <title>Sequencing and chromosome-scale assembly of the giantPleurodeles waltlgenome.</title>
        <authorList>
            <person name="Brown T."/>
            <person name="Elewa A."/>
            <person name="Iarovenko S."/>
            <person name="Subramanian E."/>
            <person name="Araus A.J."/>
            <person name="Petzold A."/>
            <person name="Susuki M."/>
            <person name="Suzuki K.-i.T."/>
            <person name="Hayashi T."/>
            <person name="Toyoda A."/>
            <person name="Oliveira C."/>
            <person name="Osipova E."/>
            <person name="Leigh N.D."/>
            <person name="Simon A."/>
            <person name="Yun M.H."/>
        </authorList>
    </citation>
    <scope>NUCLEOTIDE SEQUENCE</scope>
    <source>
        <strain evidence="2">20211129_DDA</strain>
        <tissue evidence="2">Liver</tissue>
    </source>
</reference>
<protein>
    <submittedName>
        <fullName evidence="2">Uncharacterized protein</fullName>
    </submittedName>
</protein>
<feature type="region of interest" description="Disordered" evidence="1">
    <location>
        <begin position="1"/>
        <end position="148"/>
    </location>
</feature>
<name>A0AAV7WNT2_PLEWA</name>
<keyword evidence="3" id="KW-1185">Reference proteome</keyword>
<feature type="compositionally biased region" description="Basic and acidic residues" evidence="1">
    <location>
        <begin position="83"/>
        <end position="118"/>
    </location>
</feature>
<evidence type="ECO:0000256" key="1">
    <source>
        <dbReference type="SAM" id="MobiDB-lite"/>
    </source>
</evidence>
<gene>
    <name evidence="2" type="ORF">NDU88_002214</name>
</gene>
<comment type="caution">
    <text evidence="2">The sequence shown here is derived from an EMBL/GenBank/DDBJ whole genome shotgun (WGS) entry which is preliminary data.</text>
</comment>
<sequence>MLDLDGPAGERRSTRNRGAEGSGAGEGMAKPDGDKKEKRKRAAEWTSRGPRGCNANPPATLQEKRGNLRCVQVTNKGAQEGLGGREEKGTQTKRDWEGGRRREQEPRGSGRSGKEGKRESKRKTYTRQIPRQKKIPSSEKRLKIGTPS</sequence>
<feature type="compositionally biased region" description="Basic residues" evidence="1">
    <location>
        <begin position="119"/>
        <end position="134"/>
    </location>
</feature>